<sequence>MNICSYSSISRTCGGQMAWESSLCITSRLVWMSKDLANPIPEAIISDSVRSRAQLMILLVGGSSR</sequence>
<organism evidence="1">
    <name type="scientific">Arundo donax</name>
    <name type="common">Giant reed</name>
    <name type="synonym">Donax arundinaceus</name>
    <dbReference type="NCBI Taxonomy" id="35708"/>
    <lineage>
        <taxon>Eukaryota</taxon>
        <taxon>Viridiplantae</taxon>
        <taxon>Streptophyta</taxon>
        <taxon>Embryophyta</taxon>
        <taxon>Tracheophyta</taxon>
        <taxon>Spermatophyta</taxon>
        <taxon>Magnoliopsida</taxon>
        <taxon>Liliopsida</taxon>
        <taxon>Poales</taxon>
        <taxon>Poaceae</taxon>
        <taxon>PACMAD clade</taxon>
        <taxon>Arundinoideae</taxon>
        <taxon>Arundineae</taxon>
        <taxon>Arundo</taxon>
    </lineage>
</organism>
<name>A0A0A9E1R1_ARUDO</name>
<proteinExistence type="predicted"/>
<protein>
    <submittedName>
        <fullName evidence="1">Uncharacterized protein</fullName>
    </submittedName>
</protein>
<accession>A0A0A9E1R1</accession>
<reference evidence="1" key="2">
    <citation type="journal article" date="2015" name="Data Brief">
        <title>Shoot transcriptome of the giant reed, Arundo donax.</title>
        <authorList>
            <person name="Barrero R.A."/>
            <person name="Guerrero F.D."/>
            <person name="Moolhuijzen P."/>
            <person name="Goolsby J.A."/>
            <person name="Tidwell J."/>
            <person name="Bellgard S.E."/>
            <person name="Bellgard M.I."/>
        </authorList>
    </citation>
    <scope>NUCLEOTIDE SEQUENCE</scope>
    <source>
        <tissue evidence="1">Shoot tissue taken approximately 20 cm above the soil surface</tissue>
    </source>
</reference>
<dbReference type="AlphaFoldDB" id="A0A0A9E1R1"/>
<evidence type="ECO:0000313" key="1">
    <source>
        <dbReference type="EMBL" id="JAD89932.1"/>
    </source>
</evidence>
<reference evidence="1" key="1">
    <citation type="submission" date="2014-09" db="EMBL/GenBank/DDBJ databases">
        <authorList>
            <person name="Magalhaes I.L.F."/>
            <person name="Oliveira U."/>
            <person name="Santos F.R."/>
            <person name="Vidigal T.H.D.A."/>
            <person name="Brescovit A.D."/>
            <person name="Santos A.J."/>
        </authorList>
    </citation>
    <scope>NUCLEOTIDE SEQUENCE</scope>
    <source>
        <tissue evidence="1">Shoot tissue taken approximately 20 cm above the soil surface</tissue>
    </source>
</reference>
<dbReference type="EMBL" id="GBRH01207963">
    <property type="protein sequence ID" value="JAD89932.1"/>
    <property type="molecule type" value="Transcribed_RNA"/>
</dbReference>